<organism evidence="1 2">
    <name type="scientific">Mycobacterium intracellulare (strain ATCC 13950 / DSM 43223 / JCM 6384 / NCTC 13025 / 3600)</name>
    <dbReference type="NCBI Taxonomy" id="487521"/>
    <lineage>
        <taxon>Bacteria</taxon>
        <taxon>Bacillati</taxon>
        <taxon>Actinomycetota</taxon>
        <taxon>Actinomycetes</taxon>
        <taxon>Mycobacteriales</taxon>
        <taxon>Mycobacteriaceae</taxon>
        <taxon>Mycobacterium</taxon>
        <taxon>Mycobacterium avium complex (MAC)</taxon>
    </lineage>
</organism>
<dbReference type="AlphaFoldDB" id="H8IS82"/>
<protein>
    <submittedName>
        <fullName evidence="1">Uncharacterized protein</fullName>
    </submittedName>
</protein>
<dbReference type="EMBL" id="CP003322">
    <property type="protein sequence ID" value="AFC44320.1"/>
    <property type="molecule type" value="Genomic_DNA"/>
</dbReference>
<name>H8IS82_MYCIA</name>
<dbReference type="Proteomes" id="UP000008004">
    <property type="component" value="Chromosome"/>
</dbReference>
<gene>
    <name evidence="1" type="ordered locus">OCU_31010</name>
</gene>
<evidence type="ECO:0000313" key="2">
    <source>
        <dbReference type="Proteomes" id="UP000008004"/>
    </source>
</evidence>
<dbReference type="KEGG" id="mia:OCU_31010"/>
<accession>H8IS82</accession>
<reference evidence="1 2" key="1">
    <citation type="journal article" date="2012" name="J. Bacteriol.">
        <title>Complete genome sequence of Mycobacterium intracellulare strain ATCC 13950T.</title>
        <authorList>
            <person name="Kim B.J."/>
            <person name="Choi B.S."/>
            <person name="Lim J.S."/>
            <person name="Choi I.Y."/>
            <person name="Lee J.H."/>
            <person name="Chun J."/>
            <person name="Kook Y.H."/>
            <person name="Kim B.J."/>
        </authorList>
    </citation>
    <scope>NUCLEOTIDE SEQUENCE [LARGE SCALE GENOMIC DNA]</scope>
    <source>
        <strain evidence="2">ATCC 13950 / DSM 43223 / JCM 6384 / NCTC 13025 / 3600</strain>
    </source>
</reference>
<dbReference type="PATRIC" id="fig|487521.10.peg.3113"/>
<proteinExistence type="predicted"/>
<dbReference type="HOGENOM" id="CLU_2753533_0_0_11"/>
<sequence length="70" mass="7972">MRWRKIVIVHLSLPQVKPGRRTRNRVDGPPPADWHSFDMIMQLAGLTAVDPGQLLGDRRTSDRHQTQSCA</sequence>
<evidence type="ECO:0000313" key="1">
    <source>
        <dbReference type="EMBL" id="AFC44320.1"/>
    </source>
</evidence>